<reference evidence="1" key="1">
    <citation type="submission" date="2024-09" db="EMBL/GenBank/DDBJ databases">
        <title>Black Yeasts Isolated from many extreme environments.</title>
        <authorList>
            <person name="Coleine C."/>
            <person name="Stajich J.E."/>
            <person name="Selbmann L."/>
        </authorList>
    </citation>
    <scope>NUCLEOTIDE SEQUENCE</scope>
    <source>
        <strain evidence="1">CCFEE 5737</strain>
    </source>
</reference>
<organism evidence="1 2">
    <name type="scientific">Coniosporium uncinatum</name>
    <dbReference type="NCBI Taxonomy" id="93489"/>
    <lineage>
        <taxon>Eukaryota</taxon>
        <taxon>Fungi</taxon>
        <taxon>Dikarya</taxon>
        <taxon>Ascomycota</taxon>
        <taxon>Pezizomycotina</taxon>
        <taxon>Dothideomycetes</taxon>
        <taxon>Dothideomycetes incertae sedis</taxon>
        <taxon>Coniosporium</taxon>
    </lineage>
</organism>
<dbReference type="Proteomes" id="UP001186974">
    <property type="component" value="Unassembled WGS sequence"/>
</dbReference>
<name>A0ACC3DJR7_9PEZI</name>
<protein>
    <submittedName>
        <fullName evidence="1">Uncharacterized protein</fullName>
    </submittedName>
</protein>
<keyword evidence="2" id="KW-1185">Reference proteome</keyword>
<proteinExistence type="predicted"/>
<accession>A0ACC3DJR7</accession>
<dbReference type="EMBL" id="JAWDJW010003559">
    <property type="protein sequence ID" value="KAK3076784.1"/>
    <property type="molecule type" value="Genomic_DNA"/>
</dbReference>
<evidence type="ECO:0000313" key="1">
    <source>
        <dbReference type="EMBL" id="KAK3076784.1"/>
    </source>
</evidence>
<sequence>TLSHTITTILAVPKDRKCKSLSYYHRLGAALWVLEEQEGMHARVVFSDAEVAPRLGSSFWAGTCEVKFVEAEEQLPECFTIEGATTKVGGKSRKAK</sequence>
<gene>
    <name evidence="1" type="ORF">LTS18_012068</name>
</gene>
<feature type="non-terminal residue" evidence="1">
    <location>
        <position position="1"/>
    </location>
</feature>
<comment type="caution">
    <text evidence="1">The sequence shown here is derived from an EMBL/GenBank/DDBJ whole genome shotgun (WGS) entry which is preliminary data.</text>
</comment>
<evidence type="ECO:0000313" key="2">
    <source>
        <dbReference type="Proteomes" id="UP001186974"/>
    </source>
</evidence>